<evidence type="ECO:0000313" key="4">
    <source>
        <dbReference type="Proteomes" id="UP000811246"/>
    </source>
</evidence>
<reference evidence="3" key="1">
    <citation type="submission" date="2021-01" db="EMBL/GenBank/DDBJ databases">
        <authorList>
            <person name="Lovell J.T."/>
            <person name="Bentley N."/>
            <person name="Bhattarai G."/>
            <person name="Jenkins J.W."/>
            <person name="Sreedasyam A."/>
            <person name="Alarcon Y."/>
            <person name="Bock C."/>
            <person name="Boston L."/>
            <person name="Carlson J."/>
            <person name="Cervantes K."/>
            <person name="Clermont K."/>
            <person name="Krom N."/>
            <person name="Kubenka K."/>
            <person name="Mamidi S."/>
            <person name="Mattison C."/>
            <person name="Monteros M."/>
            <person name="Pisani C."/>
            <person name="Plott C."/>
            <person name="Rajasekar S."/>
            <person name="Rhein H.S."/>
            <person name="Rohla C."/>
            <person name="Song M."/>
            <person name="Hilaire R.S."/>
            <person name="Shu S."/>
            <person name="Wells L."/>
            <person name="Wang X."/>
            <person name="Webber J."/>
            <person name="Heerema R.J."/>
            <person name="Klein P."/>
            <person name="Conner P."/>
            <person name="Grauke L."/>
            <person name="Grimwood J."/>
            <person name="Schmutz J."/>
            <person name="Randall J.J."/>
        </authorList>
    </citation>
    <scope>NUCLEOTIDE SEQUENCE</scope>
    <source>
        <tissue evidence="3">Leaf</tissue>
    </source>
</reference>
<name>A0A922DX57_CARIL</name>
<evidence type="ECO:0000313" key="3">
    <source>
        <dbReference type="EMBL" id="KAG6691946.1"/>
    </source>
</evidence>
<feature type="region of interest" description="Disordered" evidence="1">
    <location>
        <begin position="115"/>
        <end position="142"/>
    </location>
</feature>
<feature type="compositionally biased region" description="Basic and acidic residues" evidence="1">
    <location>
        <begin position="133"/>
        <end position="142"/>
    </location>
</feature>
<evidence type="ECO:0000256" key="2">
    <source>
        <dbReference type="SAM" id="Phobius"/>
    </source>
</evidence>
<comment type="caution">
    <text evidence="3">The sequence shown here is derived from an EMBL/GenBank/DDBJ whole genome shotgun (WGS) entry which is preliminary data.</text>
</comment>
<feature type="transmembrane region" description="Helical" evidence="2">
    <location>
        <begin position="33"/>
        <end position="54"/>
    </location>
</feature>
<dbReference type="AlphaFoldDB" id="A0A922DX57"/>
<organism evidence="3 4">
    <name type="scientific">Carya illinoinensis</name>
    <name type="common">Pecan</name>
    <dbReference type="NCBI Taxonomy" id="32201"/>
    <lineage>
        <taxon>Eukaryota</taxon>
        <taxon>Viridiplantae</taxon>
        <taxon>Streptophyta</taxon>
        <taxon>Embryophyta</taxon>
        <taxon>Tracheophyta</taxon>
        <taxon>Spermatophyta</taxon>
        <taxon>Magnoliopsida</taxon>
        <taxon>eudicotyledons</taxon>
        <taxon>Gunneridae</taxon>
        <taxon>Pentapetalae</taxon>
        <taxon>rosids</taxon>
        <taxon>fabids</taxon>
        <taxon>Fagales</taxon>
        <taxon>Juglandaceae</taxon>
        <taxon>Carya</taxon>
    </lineage>
</organism>
<keyword evidence="2" id="KW-0472">Membrane</keyword>
<proteinExistence type="predicted"/>
<protein>
    <submittedName>
        <fullName evidence="3">Uncharacterized protein</fullName>
    </submittedName>
</protein>
<dbReference type="EMBL" id="CM031834">
    <property type="protein sequence ID" value="KAG6691946.1"/>
    <property type="molecule type" value="Genomic_DNA"/>
</dbReference>
<accession>A0A922DX57</accession>
<evidence type="ECO:0000256" key="1">
    <source>
        <dbReference type="SAM" id="MobiDB-lite"/>
    </source>
</evidence>
<keyword evidence="2" id="KW-1133">Transmembrane helix</keyword>
<dbReference type="Proteomes" id="UP000811246">
    <property type="component" value="Chromosome 10"/>
</dbReference>
<gene>
    <name evidence="3" type="ORF">I3842_10G087700</name>
</gene>
<keyword evidence="2" id="KW-0812">Transmembrane</keyword>
<sequence length="142" mass="16712">MFYFQMNIVFYGLSFFFVFPFRSEHICFCLIFFAVFCSCFCLVLSCSYCLRFCCLKFQIFRSVQQLWSPHLRSTGYGRAQQATTIAEDFVFPDGYFSVSRMNLLFVGCPSHRRSHPLQMATRGSARPRRKHNNKPEDEISED</sequence>